<dbReference type="OrthoDB" id="408631at2759"/>
<proteinExistence type="predicted"/>
<dbReference type="InterPro" id="IPR013094">
    <property type="entry name" value="AB_hydrolase_3"/>
</dbReference>
<dbReference type="EMBL" id="ML732156">
    <property type="protein sequence ID" value="KAB8078662.1"/>
    <property type="molecule type" value="Genomic_DNA"/>
</dbReference>
<dbReference type="SUPFAM" id="SSF53474">
    <property type="entry name" value="alpha/beta-Hydrolases"/>
    <property type="match status" value="1"/>
</dbReference>
<keyword evidence="4" id="KW-1185">Reference proteome</keyword>
<dbReference type="PANTHER" id="PTHR48081">
    <property type="entry name" value="AB HYDROLASE SUPERFAMILY PROTEIN C4A8.06C"/>
    <property type="match status" value="1"/>
</dbReference>
<sequence>MANNKKAKRSLKYYLLLKPIATTLRTLASIFLPPINPHPTTILHIPSRDSKRTIKLHIYTPPSPPKGPSPVLLNFCGSGFVIDGHGSDDHFCRYIAANTEFTVLDVQYRMSPEYPCPAPLEDAEDVLEWVRGQPGVYDVERVGLSGFSAGGNLATGLAANFPGGKWGFGCLVAFYPVVDATRGRGRRRVAPDARGMKLPGWFVGFCTRAYLCDGVEAGDTRVSPLFRDGGEWGVRRVLLVSAARDCLAVEVEELGDRLGTVEGMSVVCERVEGCGHAWDKVAKEGSWGWEEKVRVYGMVVDLLKTV</sequence>
<dbReference type="Gene3D" id="3.40.50.1820">
    <property type="entry name" value="alpha/beta hydrolase"/>
    <property type="match status" value="1"/>
</dbReference>
<dbReference type="InterPro" id="IPR050300">
    <property type="entry name" value="GDXG_lipolytic_enzyme"/>
</dbReference>
<name>A0A5N5XGW4_9EURO</name>
<keyword evidence="1 3" id="KW-0378">Hydrolase</keyword>
<reference evidence="3 4" key="1">
    <citation type="submission" date="2019-04" db="EMBL/GenBank/DDBJ databases">
        <title>Friends and foes A comparative genomics study of 23 Aspergillus species from section Flavi.</title>
        <authorList>
            <consortium name="DOE Joint Genome Institute"/>
            <person name="Kjaerbolling I."/>
            <person name="Vesth T."/>
            <person name="Frisvad J.C."/>
            <person name="Nybo J.L."/>
            <person name="Theobald S."/>
            <person name="Kildgaard S."/>
            <person name="Isbrandt T."/>
            <person name="Kuo A."/>
            <person name="Sato A."/>
            <person name="Lyhne E.K."/>
            <person name="Kogle M.E."/>
            <person name="Wiebenga A."/>
            <person name="Kun R.S."/>
            <person name="Lubbers R.J."/>
            <person name="Makela M.R."/>
            <person name="Barry K."/>
            <person name="Chovatia M."/>
            <person name="Clum A."/>
            <person name="Daum C."/>
            <person name="Haridas S."/>
            <person name="He G."/>
            <person name="LaButti K."/>
            <person name="Lipzen A."/>
            <person name="Mondo S."/>
            <person name="Riley R."/>
            <person name="Salamov A."/>
            <person name="Simmons B.A."/>
            <person name="Magnuson J.K."/>
            <person name="Henrissat B."/>
            <person name="Mortensen U.H."/>
            <person name="Larsen T.O."/>
            <person name="Devries R.P."/>
            <person name="Grigoriev I.V."/>
            <person name="Machida M."/>
            <person name="Baker S.E."/>
            <person name="Andersen M.R."/>
        </authorList>
    </citation>
    <scope>NUCLEOTIDE SEQUENCE [LARGE SCALE GENOMIC DNA]</scope>
    <source>
        <strain evidence="3 4">CBS 151.66</strain>
    </source>
</reference>
<dbReference type="AlphaFoldDB" id="A0A5N5XGW4"/>
<accession>A0A5N5XGW4</accession>
<evidence type="ECO:0000313" key="3">
    <source>
        <dbReference type="EMBL" id="KAB8078662.1"/>
    </source>
</evidence>
<evidence type="ECO:0000256" key="1">
    <source>
        <dbReference type="ARBA" id="ARBA00022801"/>
    </source>
</evidence>
<evidence type="ECO:0000259" key="2">
    <source>
        <dbReference type="Pfam" id="PF07859"/>
    </source>
</evidence>
<protein>
    <submittedName>
        <fullName evidence="3">Alpha/Beta hydrolase protein</fullName>
    </submittedName>
</protein>
<dbReference type="Pfam" id="PF07859">
    <property type="entry name" value="Abhydrolase_3"/>
    <property type="match status" value="1"/>
</dbReference>
<dbReference type="InterPro" id="IPR029058">
    <property type="entry name" value="AB_hydrolase_fold"/>
</dbReference>
<dbReference type="Proteomes" id="UP000326565">
    <property type="component" value="Unassembled WGS sequence"/>
</dbReference>
<organism evidence="3 4">
    <name type="scientific">Aspergillus leporis</name>
    <dbReference type="NCBI Taxonomy" id="41062"/>
    <lineage>
        <taxon>Eukaryota</taxon>
        <taxon>Fungi</taxon>
        <taxon>Dikarya</taxon>
        <taxon>Ascomycota</taxon>
        <taxon>Pezizomycotina</taxon>
        <taxon>Eurotiomycetes</taxon>
        <taxon>Eurotiomycetidae</taxon>
        <taxon>Eurotiales</taxon>
        <taxon>Aspergillaceae</taxon>
        <taxon>Aspergillus</taxon>
        <taxon>Aspergillus subgen. Circumdati</taxon>
    </lineage>
</organism>
<gene>
    <name evidence="3" type="ORF">BDV29DRAFT_201861</name>
</gene>
<dbReference type="GO" id="GO:0016787">
    <property type="term" value="F:hydrolase activity"/>
    <property type="evidence" value="ECO:0007669"/>
    <property type="project" value="UniProtKB-KW"/>
</dbReference>
<evidence type="ECO:0000313" key="4">
    <source>
        <dbReference type="Proteomes" id="UP000326565"/>
    </source>
</evidence>
<feature type="domain" description="Alpha/beta hydrolase fold-3" evidence="2">
    <location>
        <begin position="73"/>
        <end position="278"/>
    </location>
</feature>